<evidence type="ECO:0000256" key="2">
    <source>
        <dbReference type="RuleBase" id="RU363103"/>
    </source>
</evidence>
<dbReference type="PANTHER" id="PTHR12910:SF2">
    <property type="entry name" value="NADH DEHYDROGENASE [UBIQUINONE] 1 ALPHA SUBCOMPLEX SUBUNIT 12"/>
    <property type="match status" value="1"/>
</dbReference>
<dbReference type="PANTHER" id="PTHR12910">
    <property type="entry name" value="NADH-UBIQUINONE OXIDOREDUCTASE SUBUNIT B17.2"/>
    <property type="match status" value="1"/>
</dbReference>
<dbReference type="AlphaFoldDB" id="A4S8P9"/>
<keyword evidence="2" id="KW-0472">Membrane</keyword>
<proteinExistence type="inferred from homology"/>
<dbReference type="Proteomes" id="UP000001568">
    <property type="component" value="Chromosome 15"/>
</dbReference>
<organism evidence="3 4">
    <name type="scientific">Ostreococcus lucimarinus (strain CCE9901)</name>
    <dbReference type="NCBI Taxonomy" id="436017"/>
    <lineage>
        <taxon>Eukaryota</taxon>
        <taxon>Viridiplantae</taxon>
        <taxon>Chlorophyta</taxon>
        <taxon>Mamiellophyceae</taxon>
        <taxon>Mamiellales</taxon>
        <taxon>Bathycoccaceae</taxon>
        <taxon>Ostreococcus</taxon>
    </lineage>
</organism>
<keyword evidence="2" id="KW-0496">Mitochondrion</keyword>
<dbReference type="RefSeq" id="XP_001421665.1">
    <property type="nucleotide sequence ID" value="XM_001421628.1"/>
</dbReference>
<comment type="subcellular location">
    <subcellularLocation>
        <location evidence="2">Mitochondrion inner membrane</location>
        <topology evidence="2">Peripheral membrane protein</topology>
        <orientation evidence="2">Matrix side</orientation>
    </subcellularLocation>
</comment>
<dbReference type="GeneID" id="5005802"/>
<keyword evidence="4" id="KW-1185">Reference proteome</keyword>
<keyword evidence="2" id="KW-0813">Transport</keyword>
<dbReference type="KEGG" id="olu:OSTLU_40699"/>
<evidence type="ECO:0000313" key="4">
    <source>
        <dbReference type="Proteomes" id="UP000001568"/>
    </source>
</evidence>
<keyword evidence="2" id="KW-0249">Electron transport</keyword>
<dbReference type="STRING" id="436017.A4S8P9"/>
<dbReference type="EMBL" id="CP000595">
    <property type="protein sequence ID" value="ABO99958.1"/>
    <property type="molecule type" value="Genomic_DNA"/>
</dbReference>
<dbReference type="GO" id="GO:0005743">
    <property type="term" value="C:mitochondrial inner membrane"/>
    <property type="evidence" value="ECO:0007669"/>
    <property type="project" value="UniProtKB-SubCell"/>
</dbReference>
<dbReference type="InterPro" id="IPR007763">
    <property type="entry name" value="NDUFA12"/>
</dbReference>
<name>A4S8P9_OSTLU</name>
<sequence>ARRHLESRSGEKVGEDELGNAYYENKSYQQGRSRWVVPKNLDDYSAANIPREWHGWLHHINDEPGLPNATTPIYEDASPYFVAGKSNAGTYLPKGHFLRQRPSDAGVTRSWAKYQPWSPP</sequence>
<accession>A4S8P9</accession>
<protein>
    <recommendedName>
        <fullName evidence="2">NADH dehydrogenase [ubiquinone] 1 alpha subcomplex subunit 12</fullName>
    </recommendedName>
</protein>
<dbReference type="Pfam" id="PF05071">
    <property type="entry name" value="NDUFA12"/>
    <property type="match status" value="1"/>
</dbReference>
<keyword evidence="2" id="KW-0999">Mitochondrion inner membrane</keyword>
<gene>
    <name evidence="3" type="ORF">OSTLU_40699</name>
</gene>
<dbReference type="eggNOG" id="KOG3382">
    <property type="taxonomic scope" value="Eukaryota"/>
</dbReference>
<feature type="non-terminal residue" evidence="3">
    <location>
        <position position="1"/>
    </location>
</feature>
<keyword evidence="2" id="KW-0679">Respiratory chain</keyword>
<dbReference type="Gramene" id="ABO99958">
    <property type="protein sequence ID" value="ABO99958"/>
    <property type="gene ID" value="OSTLU_40699"/>
</dbReference>
<dbReference type="HOGENOM" id="CLU_110455_4_3_1"/>
<evidence type="ECO:0000256" key="1">
    <source>
        <dbReference type="ARBA" id="ARBA00007355"/>
    </source>
</evidence>
<dbReference type="OMA" id="GLEHKQN"/>
<comment type="similarity">
    <text evidence="1 2">Belongs to the complex I NDUFA12 subunit family.</text>
</comment>
<evidence type="ECO:0000313" key="3">
    <source>
        <dbReference type="EMBL" id="ABO99958.1"/>
    </source>
</evidence>
<comment type="function">
    <text evidence="2">Accessory subunit of the mitochondrial membrane respiratory chain NADH dehydrogenase (Complex I), that is believed not to be involved in catalysis. Complex I functions in the transfer of electrons from NADH to the respiratory chain. The immediate electron acceptor for the enzyme is believed to be ubiquinone.</text>
</comment>
<dbReference type="OrthoDB" id="274641at2759"/>
<dbReference type="GO" id="GO:0006979">
    <property type="term" value="P:response to oxidative stress"/>
    <property type="evidence" value="ECO:0007669"/>
    <property type="project" value="TreeGrafter"/>
</dbReference>
<dbReference type="GO" id="GO:0045271">
    <property type="term" value="C:respiratory chain complex I"/>
    <property type="evidence" value="ECO:0007669"/>
    <property type="project" value="InterPro"/>
</dbReference>
<reference evidence="3 4" key="1">
    <citation type="journal article" date="2007" name="Proc. Natl. Acad. Sci. U.S.A.">
        <title>The tiny eukaryote Ostreococcus provides genomic insights into the paradox of plankton speciation.</title>
        <authorList>
            <person name="Palenik B."/>
            <person name="Grimwood J."/>
            <person name="Aerts A."/>
            <person name="Rouze P."/>
            <person name="Salamov A."/>
            <person name="Putnam N."/>
            <person name="Dupont C."/>
            <person name="Jorgensen R."/>
            <person name="Derelle E."/>
            <person name="Rombauts S."/>
            <person name="Zhou K."/>
            <person name="Otillar R."/>
            <person name="Merchant S.S."/>
            <person name="Podell S."/>
            <person name="Gaasterland T."/>
            <person name="Napoli C."/>
            <person name="Gendler K."/>
            <person name="Manuell A."/>
            <person name="Tai V."/>
            <person name="Vallon O."/>
            <person name="Piganeau G."/>
            <person name="Jancek S."/>
            <person name="Heijde M."/>
            <person name="Jabbari K."/>
            <person name="Bowler C."/>
            <person name="Lohr M."/>
            <person name="Robbens S."/>
            <person name="Werner G."/>
            <person name="Dubchak I."/>
            <person name="Pazour G.J."/>
            <person name="Ren Q."/>
            <person name="Paulsen I."/>
            <person name="Delwiche C."/>
            <person name="Schmutz J."/>
            <person name="Rokhsar D."/>
            <person name="Van de Peer Y."/>
            <person name="Moreau H."/>
            <person name="Grigoriev I.V."/>
        </authorList>
    </citation>
    <scope>NUCLEOTIDE SEQUENCE [LARGE SCALE GENOMIC DNA]</scope>
    <source>
        <strain evidence="3 4">CCE9901</strain>
    </source>
</reference>